<dbReference type="EMBL" id="CAWUHD010000128">
    <property type="protein sequence ID" value="CAK7233925.1"/>
    <property type="molecule type" value="Genomic_DNA"/>
</dbReference>
<proteinExistence type="predicted"/>
<sequence length="144" mass="16550">MANCSLHPKEFHTDWWHYDANTPVVGGKYCDPATGETRDMPDDKPLYRGPPAVDIDIMNQYIRDTNQALRVQRSFPMEFLLCHILSVVDKRQLKLDTVVATHFTIRVILSHELSSDEFYEIAGEMAWKQPGEAEETVEEKPGEK</sequence>
<evidence type="ECO:0000313" key="1">
    <source>
        <dbReference type="EMBL" id="CAK7233925.1"/>
    </source>
</evidence>
<evidence type="ECO:0000313" key="2">
    <source>
        <dbReference type="Proteomes" id="UP001642482"/>
    </source>
</evidence>
<gene>
    <name evidence="1" type="ORF">SEUCBS140593_008766</name>
</gene>
<protein>
    <submittedName>
        <fullName evidence="1">Uncharacterized protein</fullName>
    </submittedName>
</protein>
<accession>A0ABP0CQT6</accession>
<comment type="caution">
    <text evidence="1">The sequence shown here is derived from an EMBL/GenBank/DDBJ whole genome shotgun (WGS) entry which is preliminary data.</text>
</comment>
<name>A0ABP0CQT6_9PEZI</name>
<keyword evidence="2" id="KW-1185">Reference proteome</keyword>
<organism evidence="1 2">
    <name type="scientific">Sporothrix eucalyptigena</name>
    <dbReference type="NCBI Taxonomy" id="1812306"/>
    <lineage>
        <taxon>Eukaryota</taxon>
        <taxon>Fungi</taxon>
        <taxon>Dikarya</taxon>
        <taxon>Ascomycota</taxon>
        <taxon>Pezizomycotina</taxon>
        <taxon>Sordariomycetes</taxon>
        <taxon>Sordariomycetidae</taxon>
        <taxon>Ophiostomatales</taxon>
        <taxon>Ophiostomataceae</taxon>
        <taxon>Sporothrix</taxon>
    </lineage>
</organism>
<reference evidence="1 2" key="1">
    <citation type="submission" date="2024-01" db="EMBL/GenBank/DDBJ databases">
        <authorList>
            <person name="Allen C."/>
            <person name="Tagirdzhanova G."/>
        </authorList>
    </citation>
    <scope>NUCLEOTIDE SEQUENCE [LARGE SCALE GENOMIC DNA]</scope>
</reference>
<dbReference type="Proteomes" id="UP001642482">
    <property type="component" value="Unassembled WGS sequence"/>
</dbReference>